<dbReference type="EMBL" id="AZEF01000042">
    <property type="protein sequence ID" value="KRL00475.1"/>
    <property type="molecule type" value="Genomic_DNA"/>
</dbReference>
<evidence type="ECO:0000256" key="3">
    <source>
        <dbReference type="ARBA" id="ARBA00022692"/>
    </source>
</evidence>
<feature type="transmembrane region" description="Helical" evidence="6">
    <location>
        <begin position="266"/>
        <end position="296"/>
    </location>
</feature>
<feature type="domain" description="ABC-2 type transporter transmembrane" evidence="7">
    <location>
        <begin position="19"/>
        <end position="374"/>
    </location>
</feature>
<name>A0A0R1M845_9LACO</name>
<organism evidence="8 9">
    <name type="scientific">Liquorilactobacillus capillatus DSM 19910</name>
    <dbReference type="NCBI Taxonomy" id="1423731"/>
    <lineage>
        <taxon>Bacteria</taxon>
        <taxon>Bacillati</taxon>
        <taxon>Bacillota</taxon>
        <taxon>Bacilli</taxon>
        <taxon>Lactobacillales</taxon>
        <taxon>Lactobacillaceae</taxon>
        <taxon>Liquorilactobacillus</taxon>
    </lineage>
</organism>
<keyword evidence="2" id="KW-1003">Cell membrane</keyword>
<evidence type="ECO:0000313" key="9">
    <source>
        <dbReference type="Proteomes" id="UP000051621"/>
    </source>
</evidence>
<evidence type="ECO:0000313" key="8">
    <source>
        <dbReference type="EMBL" id="KRL00475.1"/>
    </source>
</evidence>
<dbReference type="PANTHER" id="PTHR30294">
    <property type="entry name" value="MEMBRANE COMPONENT OF ABC TRANSPORTER YHHJ-RELATED"/>
    <property type="match status" value="1"/>
</dbReference>
<feature type="transmembrane region" description="Helical" evidence="6">
    <location>
        <begin position="171"/>
        <end position="196"/>
    </location>
</feature>
<keyword evidence="5 6" id="KW-0472">Membrane</keyword>
<evidence type="ECO:0000256" key="1">
    <source>
        <dbReference type="ARBA" id="ARBA00004651"/>
    </source>
</evidence>
<feature type="transmembrane region" description="Helical" evidence="6">
    <location>
        <begin position="308"/>
        <end position="324"/>
    </location>
</feature>
<dbReference type="GO" id="GO:0005886">
    <property type="term" value="C:plasma membrane"/>
    <property type="evidence" value="ECO:0007669"/>
    <property type="project" value="UniProtKB-SubCell"/>
</dbReference>
<feature type="transmembrane region" description="Helical" evidence="6">
    <location>
        <begin position="21"/>
        <end position="42"/>
    </location>
</feature>
<feature type="transmembrane region" description="Helical" evidence="6">
    <location>
        <begin position="217"/>
        <end position="246"/>
    </location>
</feature>
<keyword evidence="9" id="KW-1185">Reference proteome</keyword>
<keyword evidence="3 6" id="KW-0812">Transmembrane</keyword>
<feature type="transmembrane region" description="Helical" evidence="6">
    <location>
        <begin position="330"/>
        <end position="348"/>
    </location>
</feature>
<dbReference type="Pfam" id="PF12698">
    <property type="entry name" value="ABC2_membrane_3"/>
    <property type="match status" value="1"/>
</dbReference>
<comment type="subcellular location">
    <subcellularLocation>
        <location evidence="1">Cell membrane</location>
        <topology evidence="1">Multi-pass membrane protein</topology>
    </subcellularLocation>
</comment>
<sequence>MSQVGIVLKETYRRQVKAWSFLILVVSPFIFILISFGVGYLASSVGQDNDKVAIVTNDAALRHELQQDKDTVTTKYASSRQATKAVKDEKIKGYLKIEQKNERLTAAYHGVKHLTQDEKKVFLQVLSKKQQVLNIQKAKLTEEQVGLLAVQPQLEQKVKVSKEDQEAVKTISFMLLIFVMYFILITYTSATAQEIASEKGTKIMEIIFSSMPAQKYFYGKIGGMFCVIATQILIYIFGGGLIYSLAPRLEVSREIFNNNKELVDKVIANLGSLSLVYVILGVILFTVLAALCGALVVRPEDATKATQPALYIVMIGFFGALAFGQDPTNIVVKILSFIPFLSSFFMPIRIIDGSAGISQVVISLLILVISTFGLTAYVGKIYSGLILQTDDIGLFKSFKRGIRIK</sequence>
<dbReference type="OrthoDB" id="9768837at2"/>
<evidence type="ECO:0000256" key="6">
    <source>
        <dbReference type="SAM" id="Phobius"/>
    </source>
</evidence>
<dbReference type="RefSeq" id="WP_057745974.1">
    <property type="nucleotide sequence ID" value="NZ_AZEF01000042.1"/>
</dbReference>
<evidence type="ECO:0000256" key="5">
    <source>
        <dbReference type="ARBA" id="ARBA00023136"/>
    </source>
</evidence>
<proteinExistence type="predicted"/>
<dbReference type="InterPro" id="IPR013525">
    <property type="entry name" value="ABC2_TM"/>
</dbReference>
<accession>A0A0R1M845</accession>
<comment type="caution">
    <text evidence="8">The sequence shown here is derived from an EMBL/GenBank/DDBJ whole genome shotgun (WGS) entry which is preliminary data.</text>
</comment>
<dbReference type="AlphaFoldDB" id="A0A0R1M845"/>
<gene>
    <name evidence="8" type="ORF">FC81_GL002004</name>
</gene>
<evidence type="ECO:0000256" key="4">
    <source>
        <dbReference type="ARBA" id="ARBA00022989"/>
    </source>
</evidence>
<keyword evidence="4 6" id="KW-1133">Transmembrane helix</keyword>
<dbReference type="PATRIC" id="fig|1423731.3.peg.2060"/>
<feature type="transmembrane region" description="Helical" evidence="6">
    <location>
        <begin position="360"/>
        <end position="379"/>
    </location>
</feature>
<evidence type="ECO:0000256" key="2">
    <source>
        <dbReference type="ARBA" id="ARBA00022475"/>
    </source>
</evidence>
<protein>
    <submittedName>
        <fullName evidence="8">ABC transporter, permease</fullName>
    </submittedName>
</protein>
<dbReference type="InterPro" id="IPR051449">
    <property type="entry name" value="ABC-2_transporter_component"/>
</dbReference>
<reference evidence="8 9" key="1">
    <citation type="journal article" date="2015" name="Genome Announc.">
        <title>Expanding the biotechnology potential of lactobacilli through comparative genomics of 213 strains and associated genera.</title>
        <authorList>
            <person name="Sun Z."/>
            <person name="Harris H.M."/>
            <person name="McCann A."/>
            <person name="Guo C."/>
            <person name="Argimon S."/>
            <person name="Zhang W."/>
            <person name="Yang X."/>
            <person name="Jeffery I.B."/>
            <person name="Cooney J.C."/>
            <person name="Kagawa T.F."/>
            <person name="Liu W."/>
            <person name="Song Y."/>
            <person name="Salvetti E."/>
            <person name="Wrobel A."/>
            <person name="Rasinkangas P."/>
            <person name="Parkhill J."/>
            <person name="Rea M.C."/>
            <person name="O'Sullivan O."/>
            <person name="Ritari J."/>
            <person name="Douillard F.P."/>
            <person name="Paul Ross R."/>
            <person name="Yang R."/>
            <person name="Briner A.E."/>
            <person name="Felis G.E."/>
            <person name="de Vos W.M."/>
            <person name="Barrangou R."/>
            <person name="Klaenhammer T.R."/>
            <person name="Caufield P.W."/>
            <person name="Cui Y."/>
            <person name="Zhang H."/>
            <person name="O'Toole P.W."/>
        </authorList>
    </citation>
    <scope>NUCLEOTIDE SEQUENCE [LARGE SCALE GENOMIC DNA]</scope>
    <source>
        <strain evidence="8 9">DSM 19910</strain>
    </source>
</reference>
<dbReference type="PANTHER" id="PTHR30294:SF29">
    <property type="entry name" value="MULTIDRUG ABC TRANSPORTER PERMEASE YBHS-RELATED"/>
    <property type="match status" value="1"/>
</dbReference>
<dbReference type="Proteomes" id="UP000051621">
    <property type="component" value="Unassembled WGS sequence"/>
</dbReference>
<dbReference type="STRING" id="1423731.FC81_GL002004"/>
<dbReference type="GO" id="GO:0140359">
    <property type="term" value="F:ABC-type transporter activity"/>
    <property type="evidence" value="ECO:0007669"/>
    <property type="project" value="InterPro"/>
</dbReference>
<evidence type="ECO:0000259" key="7">
    <source>
        <dbReference type="Pfam" id="PF12698"/>
    </source>
</evidence>